<dbReference type="GeneID" id="81211189"/>
<dbReference type="InterPro" id="IPR013766">
    <property type="entry name" value="Thioredoxin_domain"/>
</dbReference>
<dbReference type="PANTHER" id="PTHR45663">
    <property type="entry name" value="GEO12009P1"/>
    <property type="match status" value="1"/>
</dbReference>
<evidence type="ECO:0000256" key="2">
    <source>
        <dbReference type="ARBA" id="ARBA00022982"/>
    </source>
</evidence>
<feature type="region of interest" description="Disordered" evidence="5">
    <location>
        <begin position="1"/>
        <end position="39"/>
    </location>
</feature>
<evidence type="ECO:0000313" key="7">
    <source>
        <dbReference type="EMBL" id="MFC6784478.1"/>
    </source>
</evidence>
<dbReference type="InterPro" id="IPR017937">
    <property type="entry name" value="Thioredoxin_CS"/>
</dbReference>
<dbReference type="PROSITE" id="PS51352">
    <property type="entry name" value="THIOREDOXIN_2"/>
    <property type="match status" value="1"/>
</dbReference>
<dbReference type="InterPro" id="IPR036249">
    <property type="entry name" value="Thioredoxin-like_sf"/>
</dbReference>
<dbReference type="AlphaFoldDB" id="A0ABD5T8T8"/>
<keyword evidence="2" id="KW-0249">Electron transport</keyword>
<dbReference type="SUPFAM" id="SSF52833">
    <property type="entry name" value="Thioredoxin-like"/>
    <property type="match status" value="1"/>
</dbReference>
<evidence type="ECO:0000256" key="3">
    <source>
        <dbReference type="ARBA" id="ARBA00023157"/>
    </source>
</evidence>
<dbReference type="Proteomes" id="UP001596443">
    <property type="component" value="Unassembled WGS sequence"/>
</dbReference>
<dbReference type="RefSeq" id="WP_284063662.1">
    <property type="nucleotide sequence ID" value="NZ_CP126159.1"/>
</dbReference>
<dbReference type="PRINTS" id="PR00421">
    <property type="entry name" value="THIOREDOXIN"/>
</dbReference>
<keyword evidence="3" id="KW-1015">Disulfide bond</keyword>
<gene>
    <name evidence="7" type="primary">trxA</name>
    <name evidence="7" type="ORF">ACFQFD_00315</name>
</gene>
<evidence type="ECO:0000313" key="8">
    <source>
        <dbReference type="Proteomes" id="UP001596443"/>
    </source>
</evidence>
<keyword evidence="4" id="KW-0676">Redox-active center</keyword>
<keyword evidence="8" id="KW-1185">Reference proteome</keyword>
<accession>A0ABD5T8T8</accession>
<name>A0ABD5T8T8_9EURY</name>
<keyword evidence="1" id="KW-0813">Transport</keyword>
<dbReference type="Gene3D" id="3.40.30.10">
    <property type="entry name" value="Glutaredoxin"/>
    <property type="match status" value="1"/>
</dbReference>
<evidence type="ECO:0000256" key="5">
    <source>
        <dbReference type="SAM" id="MobiDB-lite"/>
    </source>
</evidence>
<sequence length="135" mass="15217">MSERDQIREQKAEELKNNRNTSDSEESVSDRDEPVHVESAQHLQDLVDEGGVVLTDFYADWCGPCKMLEPTVAEIAAETDATVAKVDVDAQQRLAQQYRVQGVPTMYLFADGEQVEQMVGVRQKDQLLSLIQQYA</sequence>
<dbReference type="EMBL" id="JBHSWX010000001">
    <property type="protein sequence ID" value="MFC6784478.1"/>
    <property type="molecule type" value="Genomic_DNA"/>
</dbReference>
<dbReference type="PROSITE" id="PS00194">
    <property type="entry name" value="THIOREDOXIN_1"/>
    <property type="match status" value="1"/>
</dbReference>
<dbReference type="Pfam" id="PF00085">
    <property type="entry name" value="Thioredoxin"/>
    <property type="match status" value="1"/>
</dbReference>
<reference evidence="7 8" key="1">
    <citation type="journal article" date="2019" name="Int. J. Syst. Evol. Microbiol.">
        <title>The Global Catalogue of Microorganisms (GCM) 10K type strain sequencing project: providing services to taxonomists for standard genome sequencing and annotation.</title>
        <authorList>
            <consortium name="The Broad Institute Genomics Platform"/>
            <consortium name="The Broad Institute Genome Sequencing Center for Infectious Disease"/>
            <person name="Wu L."/>
            <person name="Ma J."/>
        </authorList>
    </citation>
    <scope>NUCLEOTIDE SEQUENCE [LARGE SCALE GENOMIC DNA]</scope>
    <source>
        <strain evidence="7 8">SYNS20</strain>
    </source>
</reference>
<proteinExistence type="predicted"/>
<dbReference type="InterPro" id="IPR005746">
    <property type="entry name" value="Thioredoxin"/>
</dbReference>
<evidence type="ECO:0000256" key="1">
    <source>
        <dbReference type="ARBA" id="ARBA00022448"/>
    </source>
</evidence>
<evidence type="ECO:0000259" key="6">
    <source>
        <dbReference type="PROSITE" id="PS51352"/>
    </source>
</evidence>
<dbReference type="NCBIfam" id="TIGR01068">
    <property type="entry name" value="thioredoxin"/>
    <property type="match status" value="1"/>
</dbReference>
<comment type="caution">
    <text evidence="7">The sequence shown here is derived from an EMBL/GenBank/DDBJ whole genome shotgun (WGS) entry which is preliminary data.</text>
</comment>
<organism evidence="7 8">
    <name type="scientific">Halobaculum halobium</name>
    <dbReference type="NCBI Taxonomy" id="3032281"/>
    <lineage>
        <taxon>Archaea</taxon>
        <taxon>Methanobacteriati</taxon>
        <taxon>Methanobacteriota</taxon>
        <taxon>Stenosarchaea group</taxon>
        <taxon>Halobacteria</taxon>
        <taxon>Halobacteriales</taxon>
        <taxon>Haloferacaceae</taxon>
        <taxon>Halobaculum</taxon>
    </lineage>
</organism>
<evidence type="ECO:0000256" key="4">
    <source>
        <dbReference type="ARBA" id="ARBA00023284"/>
    </source>
</evidence>
<dbReference type="CDD" id="cd02947">
    <property type="entry name" value="TRX_family"/>
    <property type="match status" value="1"/>
</dbReference>
<dbReference type="PANTHER" id="PTHR45663:SF11">
    <property type="entry name" value="GEO12009P1"/>
    <property type="match status" value="1"/>
</dbReference>
<feature type="domain" description="Thioredoxin" evidence="6">
    <location>
        <begin position="1"/>
        <end position="135"/>
    </location>
</feature>
<protein>
    <submittedName>
        <fullName evidence="7">Thioredoxin</fullName>
    </submittedName>
</protein>
<feature type="compositionally biased region" description="Basic and acidic residues" evidence="5">
    <location>
        <begin position="1"/>
        <end position="17"/>
    </location>
</feature>